<keyword evidence="2 5" id="KW-1133">Transmembrane helix</keyword>
<evidence type="ECO:0008006" key="8">
    <source>
        <dbReference type="Google" id="ProtNLM"/>
    </source>
</evidence>
<name>A0AA36FM74_OCTVU</name>
<feature type="region of interest" description="Disordered" evidence="4">
    <location>
        <begin position="1"/>
        <end position="79"/>
    </location>
</feature>
<dbReference type="EMBL" id="OX597843">
    <property type="protein sequence ID" value="CAI9744381.1"/>
    <property type="molecule type" value="Genomic_DNA"/>
</dbReference>
<feature type="transmembrane region" description="Helical" evidence="5">
    <location>
        <begin position="486"/>
        <end position="506"/>
    </location>
</feature>
<feature type="transmembrane region" description="Helical" evidence="5">
    <location>
        <begin position="518"/>
        <end position="540"/>
    </location>
</feature>
<dbReference type="Gene3D" id="1.20.1250.20">
    <property type="entry name" value="MFS general substrate transporter like domains"/>
    <property type="match status" value="2"/>
</dbReference>
<dbReference type="InterPro" id="IPR036259">
    <property type="entry name" value="MFS_trans_sf"/>
</dbReference>
<feature type="compositionally biased region" description="Acidic residues" evidence="4">
    <location>
        <begin position="604"/>
        <end position="613"/>
    </location>
</feature>
<dbReference type="Proteomes" id="UP001162480">
    <property type="component" value="Chromosome 30"/>
</dbReference>
<protein>
    <recommendedName>
        <fullName evidence="8">Major facilitator superfamily domain-containing protein 4A</fullName>
    </recommendedName>
</protein>
<evidence type="ECO:0000313" key="7">
    <source>
        <dbReference type="Proteomes" id="UP001162480"/>
    </source>
</evidence>
<organism evidence="6 7">
    <name type="scientific">Octopus vulgaris</name>
    <name type="common">Common octopus</name>
    <dbReference type="NCBI Taxonomy" id="6645"/>
    <lineage>
        <taxon>Eukaryota</taxon>
        <taxon>Metazoa</taxon>
        <taxon>Spiralia</taxon>
        <taxon>Lophotrochozoa</taxon>
        <taxon>Mollusca</taxon>
        <taxon>Cephalopoda</taxon>
        <taxon>Coleoidea</taxon>
        <taxon>Octopodiformes</taxon>
        <taxon>Octopoda</taxon>
        <taxon>Incirrata</taxon>
        <taxon>Octopodidae</taxon>
        <taxon>Octopus</taxon>
    </lineage>
</organism>
<sequence length="613" mass="67120">MSFDAKNEKRKLGDGSFDYRTNDKHYQNNYQQPPASQTQQQQFPPRPLTDTGFSSNGTGPYGGGGGDEPKPYTPTDERAPPVNLEVVNFCQLFKQNWLDVFTYCMVFGSFGMGVACLGPTLLDLGCQTATDLREMSWVFFVQLLMTSIGTIVAGYLANKCAVAFLLFLAMVGMPLTMFVIPSCTGLTSLVLIVMLMGLCMGCIDCISNLGMINLFKNNVSPFLQAMHFSYGMGAFLSPMVAEPFLLNVDCSPFIDGYLVQNLNSSHNNMTVVTVPPSPDQLLVLQRESRLKNAFYIIGAIQLPVTILVAFVVFKKSLQMTGNFIERASAYIKESRLQETPREDGATFTSRCFTCGSNQTIILTLLAAGAMFLFDGLQSSYGGYVYSYSVKSVTGLKQSEGAVLNACFWGTFALGRLIAIVLASRFTAAFMLLVNIVGACVTITLTIILSGNHIGIYLGSCFLGLFLSSASPTVLSLTEQFVNINSSITSTLVVFAGIGETLCPVIIGNLFVSVGPSSFLVFCFALIFISLLIYIALWLLGRETEKFTAMKKESFIWLPGVWKRRAKDSSLITKSTVKYYSRMQDSPSLEGGTGSTMELKSLDNTDIDDNYQRK</sequence>
<dbReference type="PANTHER" id="PTHR23121:SF10">
    <property type="entry name" value="MAJOR FACILITATOR SUPERFAMILY DOMAIN-CONTAINING PROTEIN 4A"/>
    <property type="match status" value="1"/>
</dbReference>
<feature type="transmembrane region" description="Helical" evidence="5">
    <location>
        <begin position="428"/>
        <end position="447"/>
    </location>
</feature>
<feature type="compositionally biased region" description="Basic and acidic residues" evidence="4">
    <location>
        <begin position="67"/>
        <end position="79"/>
    </location>
</feature>
<evidence type="ECO:0000256" key="2">
    <source>
        <dbReference type="ARBA" id="ARBA00022989"/>
    </source>
</evidence>
<feature type="compositionally biased region" description="Polar residues" evidence="4">
    <location>
        <begin position="594"/>
        <end position="603"/>
    </location>
</feature>
<proteinExistence type="predicted"/>
<feature type="transmembrane region" description="Helical" evidence="5">
    <location>
        <begin position="360"/>
        <end position="380"/>
    </location>
</feature>
<feature type="transmembrane region" description="Helical" evidence="5">
    <location>
        <begin position="100"/>
        <end position="122"/>
    </location>
</feature>
<feature type="region of interest" description="Disordered" evidence="4">
    <location>
        <begin position="584"/>
        <end position="613"/>
    </location>
</feature>
<dbReference type="AlphaFoldDB" id="A0AA36FM74"/>
<keyword evidence="3 5" id="KW-0472">Membrane</keyword>
<feature type="transmembrane region" description="Helical" evidence="5">
    <location>
        <begin position="137"/>
        <end position="157"/>
    </location>
</feature>
<feature type="transmembrane region" description="Helical" evidence="5">
    <location>
        <begin position="293"/>
        <end position="313"/>
    </location>
</feature>
<feature type="transmembrane region" description="Helical" evidence="5">
    <location>
        <begin position="222"/>
        <end position="241"/>
    </location>
</feature>
<evidence type="ECO:0000256" key="4">
    <source>
        <dbReference type="SAM" id="MobiDB-lite"/>
    </source>
</evidence>
<accession>A0AA36FM74</accession>
<dbReference type="SUPFAM" id="SSF103473">
    <property type="entry name" value="MFS general substrate transporter"/>
    <property type="match status" value="1"/>
</dbReference>
<gene>
    <name evidence="6" type="ORF">OCTVUL_1B005766</name>
</gene>
<evidence type="ECO:0000256" key="1">
    <source>
        <dbReference type="ARBA" id="ARBA00022692"/>
    </source>
</evidence>
<feature type="transmembrane region" description="Helical" evidence="5">
    <location>
        <begin position="186"/>
        <end position="210"/>
    </location>
</feature>
<reference evidence="6" key="1">
    <citation type="submission" date="2023-08" db="EMBL/GenBank/DDBJ databases">
        <authorList>
            <person name="Alioto T."/>
            <person name="Alioto T."/>
            <person name="Gomez Garrido J."/>
        </authorList>
    </citation>
    <scope>NUCLEOTIDE SEQUENCE</scope>
</reference>
<feature type="transmembrane region" description="Helical" evidence="5">
    <location>
        <begin position="400"/>
        <end position="421"/>
    </location>
</feature>
<evidence type="ECO:0000256" key="3">
    <source>
        <dbReference type="ARBA" id="ARBA00023136"/>
    </source>
</evidence>
<keyword evidence="1 5" id="KW-0812">Transmembrane</keyword>
<feature type="compositionally biased region" description="Low complexity" evidence="4">
    <location>
        <begin position="31"/>
        <end position="43"/>
    </location>
</feature>
<feature type="transmembrane region" description="Helical" evidence="5">
    <location>
        <begin position="162"/>
        <end position="180"/>
    </location>
</feature>
<keyword evidence="7" id="KW-1185">Reference proteome</keyword>
<feature type="compositionally biased region" description="Basic and acidic residues" evidence="4">
    <location>
        <begin position="1"/>
        <end position="13"/>
    </location>
</feature>
<dbReference type="PANTHER" id="PTHR23121">
    <property type="entry name" value="SODIUM-DEPENDENT GLUCOSE TRANSPORTER 1"/>
    <property type="match status" value="1"/>
</dbReference>
<feature type="transmembrane region" description="Helical" evidence="5">
    <location>
        <begin position="453"/>
        <end position="474"/>
    </location>
</feature>
<evidence type="ECO:0000313" key="6">
    <source>
        <dbReference type="EMBL" id="CAI9744381.1"/>
    </source>
</evidence>
<evidence type="ECO:0000256" key="5">
    <source>
        <dbReference type="SAM" id="Phobius"/>
    </source>
</evidence>